<organism evidence="2 3">
    <name type="scientific">Pseudoxanthomonas daejeonensis</name>
    <dbReference type="NCBI Taxonomy" id="266062"/>
    <lineage>
        <taxon>Bacteria</taxon>
        <taxon>Pseudomonadati</taxon>
        <taxon>Pseudomonadota</taxon>
        <taxon>Gammaproteobacteria</taxon>
        <taxon>Lysobacterales</taxon>
        <taxon>Lysobacteraceae</taxon>
        <taxon>Pseudoxanthomonas</taxon>
    </lineage>
</organism>
<feature type="transmembrane region" description="Helical" evidence="1">
    <location>
        <begin position="180"/>
        <end position="197"/>
    </location>
</feature>
<feature type="transmembrane region" description="Helical" evidence="1">
    <location>
        <begin position="248"/>
        <end position="266"/>
    </location>
</feature>
<evidence type="ECO:0008006" key="4">
    <source>
        <dbReference type="Google" id="ProtNLM"/>
    </source>
</evidence>
<keyword evidence="1" id="KW-1133">Transmembrane helix</keyword>
<name>A0ABQ6Z5G2_9GAMM</name>
<evidence type="ECO:0000313" key="2">
    <source>
        <dbReference type="EMBL" id="KAF1693474.1"/>
    </source>
</evidence>
<reference evidence="2 3" key="1">
    <citation type="submission" date="2017-10" db="EMBL/GenBank/DDBJ databases">
        <title>Whole genome sequencing of members of genus Pseudoxanthomonas.</title>
        <authorList>
            <person name="Kumar S."/>
            <person name="Bansal K."/>
            <person name="Kaur A."/>
            <person name="Patil P."/>
            <person name="Sharma S."/>
            <person name="Patil P.B."/>
        </authorList>
    </citation>
    <scope>NUCLEOTIDE SEQUENCE [LARGE SCALE GENOMIC DNA]</scope>
    <source>
        <strain evidence="2 3">DSM 17801</strain>
    </source>
</reference>
<proteinExistence type="predicted"/>
<dbReference type="Pfam" id="PF13795">
    <property type="entry name" value="HupE_UreJ_2"/>
    <property type="match status" value="1"/>
</dbReference>
<protein>
    <recommendedName>
        <fullName evidence="4">DUF3604 domain-containing protein</fullName>
    </recommendedName>
</protein>
<keyword evidence="1" id="KW-0472">Membrane</keyword>
<dbReference type="EMBL" id="PDWN01000011">
    <property type="protein sequence ID" value="KAF1693474.1"/>
    <property type="molecule type" value="Genomic_DNA"/>
</dbReference>
<keyword evidence="1" id="KW-0812">Transmembrane</keyword>
<evidence type="ECO:0000313" key="3">
    <source>
        <dbReference type="Proteomes" id="UP000788419"/>
    </source>
</evidence>
<gene>
    <name evidence="2" type="ORF">CSC65_11760</name>
</gene>
<keyword evidence="3" id="KW-1185">Reference proteome</keyword>
<comment type="caution">
    <text evidence="2">The sequence shown here is derived from an EMBL/GenBank/DDBJ whole genome shotgun (WGS) entry which is preliminary data.</text>
</comment>
<feature type="transmembrane region" description="Helical" evidence="1">
    <location>
        <begin position="209"/>
        <end position="236"/>
    </location>
</feature>
<evidence type="ECO:0000256" key="1">
    <source>
        <dbReference type="SAM" id="Phobius"/>
    </source>
</evidence>
<accession>A0ABQ6Z5G2</accession>
<sequence>MADRGDAEPRPGGSKGQFAVGRLQAECGKPLQPPGCGSCAAAHFAAAWHHRILPGRAAPARAHPAPTLPPESVMERLRFTSSVLAGMLAFIVLGACSRKEPVQAAVPAPSPATASDVAATPAAAAYPTRVYFGDTHLHTALSMDAGASGTTLMPADSYRFAKGEEVTGASGQKARLSRRIIAFLFGLLHGLGFAGALSEVGLPDDAIPVALLFFNLGVEVGQLAFIVVVLGIKFVLARKIFANRPEHWSWRLPAYAIGTVAAFWTIERIVAF</sequence>
<dbReference type="InterPro" id="IPR032809">
    <property type="entry name" value="Put_HupE_UreJ"/>
</dbReference>
<dbReference type="Proteomes" id="UP000788419">
    <property type="component" value="Unassembled WGS sequence"/>
</dbReference>